<dbReference type="EMBL" id="CP060820">
    <property type="protein sequence ID" value="QNP41075.1"/>
    <property type="molecule type" value="Genomic_DNA"/>
</dbReference>
<organism evidence="2 3">
    <name type="scientific">Agrilutibacter terrestris</name>
    <dbReference type="NCBI Taxonomy" id="2865112"/>
    <lineage>
        <taxon>Bacteria</taxon>
        <taxon>Pseudomonadati</taxon>
        <taxon>Pseudomonadota</taxon>
        <taxon>Gammaproteobacteria</taxon>
        <taxon>Lysobacterales</taxon>
        <taxon>Lysobacteraceae</taxon>
        <taxon>Agrilutibacter</taxon>
    </lineage>
</organism>
<evidence type="ECO:0000313" key="3">
    <source>
        <dbReference type="Proteomes" id="UP000516018"/>
    </source>
</evidence>
<dbReference type="NCBIfam" id="TIGR02532">
    <property type="entry name" value="IV_pilin_GFxxxE"/>
    <property type="match status" value="1"/>
</dbReference>
<accession>A0A7H0FYF9</accession>
<evidence type="ECO:0000256" key="1">
    <source>
        <dbReference type="SAM" id="Phobius"/>
    </source>
</evidence>
<dbReference type="AlphaFoldDB" id="A0A7H0FYF9"/>
<keyword evidence="1" id="KW-0812">Transmembrane</keyword>
<keyword evidence="3" id="KW-1185">Reference proteome</keyword>
<name>A0A7H0FYF9_9GAMM</name>
<sequence length="814" mass="86138">MIDMTHHRSFRVRNKGFSLIEILIAVVVLATGLLALTALQGSLTKASAEAKVRGRVAAVVAGRMEFLRNGPYDSIVAGSDSCATTTPPDWVPASVCSDASIGALSVTQAVQTWSGDTTFAETGAVSDPNAAQFKRVRLTAVWTDSNGTSHSLRSVSDISPLGMVSNLMVPPDSDTSGGGAPIVRQDNPVTAGMIPVALGDGSSSAASNPKPELKEDGRNQRIVGTRFNVLNYIPGGDGSSLIQKRFENELVRCKCSMGSGETDTNSIYYTAQWPAIWTGERYDVYVPTPSSTVAPGQAVRSGPTSGVVQSDLCTQCCRDHHDGVARSAADPDNAVAKYDPERRINTDANESTGAEKYSRNSMGAYVASTTSYIQACRVIRVDGFWRVAADTYSRHFGLLETTPVSSVDAKSGVPTTAAKDAYSTFVKDYSAGYQTTLATDSGTAPTNADTLFDDDARGLNADPIVVETPNVNNDWRYLHGRGLYVDYLEADARKRIKDILADNDDDGACPPSKPKYDCILPYLPFTTINMTEIAKWLAEDEDVLQVNTSNLMSSNPSEPFGGRTKGIAEGESLNTGYTRTSNSGLAVYALAADTNNDGTPDVYDREEFGVDPLDDTAMLDDAQAFEVGQGAGNDGLSFYLRVSGTGINKSAKYALGTDVDDCTTPATGDIRCRTNATTAPMSGSFTLQNYWTEGTTTSTLSTASCTNLANQSPPATLAVSVPYLNNLGVTSVTVVAGTGSVGTSMPAPANGTTDGKTSETTTIAFSNASADAVFQVQFTSQGSVTGATVQSCTVDKVRGTWTMSVSAWNKPWEN</sequence>
<gene>
    <name evidence="2" type="ORF">H8B22_02265</name>
</gene>
<keyword evidence="1" id="KW-0472">Membrane</keyword>
<proteinExistence type="predicted"/>
<dbReference type="InterPro" id="IPR012902">
    <property type="entry name" value="N_methyl_site"/>
</dbReference>
<dbReference type="PROSITE" id="PS00409">
    <property type="entry name" value="PROKAR_NTER_METHYL"/>
    <property type="match status" value="1"/>
</dbReference>
<dbReference type="KEGG" id="lsx:H8B22_02265"/>
<dbReference type="Pfam" id="PF07963">
    <property type="entry name" value="N_methyl"/>
    <property type="match status" value="1"/>
</dbReference>
<dbReference type="Proteomes" id="UP000516018">
    <property type="component" value="Chromosome"/>
</dbReference>
<protein>
    <submittedName>
        <fullName evidence="2">Prepilin-type N-terminal cleavage/methylation domain-containing protein</fullName>
    </submittedName>
</protein>
<reference evidence="2 3" key="1">
    <citation type="submission" date="2020-08" db="EMBL/GenBank/DDBJ databases">
        <title>Lysobacter sp. II4 sp. nov., isolated from soil.</title>
        <authorList>
            <person name="Woo C.Y."/>
            <person name="Kim J."/>
        </authorList>
    </citation>
    <scope>NUCLEOTIDE SEQUENCE [LARGE SCALE GENOMIC DNA]</scope>
    <source>
        <strain evidence="2 3">II4</strain>
    </source>
</reference>
<feature type="transmembrane region" description="Helical" evidence="1">
    <location>
        <begin position="20"/>
        <end position="39"/>
    </location>
</feature>
<keyword evidence="1" id="KW-1133">Transmembrane helix</keyword>
<evidence type="ECO:0000313" key="2">
    <source>
        <dbReference type="EMBL" id="QNP41075.1"/>
    </source>
</evidence>